<keyword evidence="11 18" id="KW-0479">Metal-binding</keyword>
<comment type="pathway">
    <text evidence="5 18">Metabolic intermediate biosynthesis; chorismate biosynthesis; chorismate from D-erythrose 4-phosphate and phosphoenolpyruvate: step 2/7.</text>
</comment>
<feature type="binding site" evidence="18">
    <location>
        <position position="246"/>
    </location>
    <ligand>
        <name>Zn(2+)</name>
        <dbReference type="ChEBI" id="CHEBI:29105"/>
    </ligand>
</feature>
<comment type="function">
    <text evidence="3 18">Catalyzes the conversion of 3-deoxy-D-arabino-heptulosonate 7-phosphate (DAHP) to dehydroquinate (DHQ).</text>
</comment>
<evidence type="ECO:0000256" key="3">
    <source>
        <dbReference type="ARBA" id="ARBA00003485"/>
    </source>
</evidence>
<evidence type="ECO:0000256" key="17">
    <source>
        <dbReference type="ARBA" id="ARBA00023285"/>
    </source>
</evidence>
<keyword evidence="10 18" id="KW-0028">Amino-acid biosynthesis</keyword>
<dbReference type="CDD" id="cd08195">
    <property type="entry name" value="DHQS"/>
    <property type="match status" value="1"/>
</dbReference>
<gene>
    <name evidence="18 21" type="primary">aroB</name>
    <name evidence="21" type="ORF">QC825_02435</name>
</gene>
<comment type="similarity">
    <text evidence="6 18">Belongs to the sugar phosphate cyclases superfamily. Dehydroquinate synthase family.</text>
</comment>
<dbReference type="PANTHER" id="PTHR43622:SF7">
    <property type="entry name" value="3-DEHYDROQUINATE SYNTHASE, CHLOROPLASTIC"/>
    <property type="match status" value="1"/>
</dbReference>
<evidence type="ECO:0000256" key="14">
    <source>
        <dbReference type="ARBA" id="ARBA00023027"/>
    </source>
</evidence>
<keyword evidence="9 18" id="KW-0963">Cytoplasm</keyword>
<dbReference type="PIRSF" id="PIRSF001455">
    <property type="entry name" value="DHQ_synth"/>
    <property type="match status" value="1"/>
</dbReference>
<comment type="cofactor">
    <cofactor evidence="18">
        <name>Co(2+)</name>
        <dbReference type="ChEBI" id="CHEBI:48828"/>
    </cofactor>
    <cofactor evidence="18">
        <name>Zn(2+)</name>
        <dbReference type="ChEBI" id="CHEBI:29105"/>
    </cofactor>
    <text evidence="18">Binds 1 divalent metal cation per subunit. Can use either Co(2+) or Zn(2+).</text>
</comment>
<dbReference type="SUPFAM" id="SSF56796">
    <property type="entry name" value="Dehydroquinate synthase-like"/>
    <property type="match status" value="1"/>
</dbReference>
<protein>
    <recommendedName>
        <fullName evidence="8 18">3-dehydroquinate synthase</fullName>
        <shortName evidence="18">DHQS</shortName>
        <ecNumber evidence="7 18">4.2.3.4</ecNumber>
    </recommendedName>
</protein>
<feature type="binding site" evidence="18">
    <location>
        <begin position="168"/>
        <end position="171"/>
    </location>
    <ligand>
        <name>NAD(+)</name>
        <dbReference type="ChEBI" id="CHEBI:57540"/>
    </ligand>
</feature>
<reference evidence="21 22" key="1">
    <citation type="submission" date="2023-04" db="EMBL/GenBank/DDBJ databases">
        <title>A long-awaited taxogenomic arrangement of the family Halomonadaceae.</title>
        <authorList>
            <person name="De La Haba R."/>
            <person name="Chuvochina M."/>
            <person name="Wittouck S."/>
            <person name="Arahal D.R."/>
            <person name="Sanchez-Porro C."/>
            <person name="Hugenholtz P."/>
            <person name="Ventosa A."/>
        </authorList>
    </citation>
    <scope>NUCLEOTIDE SEQUENCE [LARGE SCALE GENOMIC DNA]</scope>
    <source>
        <strain evidence="21 22">DSM 22428</strain>
    </source>
</reference>
<evidence type="ECO:0000256" key="11">
    <source>
        <dbReference type="ARBA" id="ARBA00022723"/>
    </source>
</evidence>
<keyword evidence="15 18" id="KW-0057">Aromatic amino acid biosynthesis</keyword>
<organism evidence="21 22">
    <name type="scientific">Larsenimonas suaedae</name>
    <dbReference type="NCBI Taxonomy" id="1851019"/>
    <lineage>
        <taxon>Bacteria</taxon>
        <taxon>Pseudomonadati</taxon>
        <taxon>Pseudomonadota</taxon>
        <taxon>Gammaproteobacteria</taxon>
        <taxon>Oceanospirillales</taxon>
        <taxon>Halomonadaceae</taxon>
        <taxon>Larsenimonas</taxon>
    </lineage>
</organism>
<feature type="domain" description="3-dehydroquinate synthase N-terminal" evidence="19">
    <location>
        <begin position="66"/>
        <end position="178"/>
    </location>
</feature>
<comment type="catalytic activity">
    <reaction evidence="1 18">
        <text>7-phospho-2-dehydro-3-deoxy-D-arabino-heptonate = 3-dehydroquinate + phosphate</text>
        <dbReference type="Rhea" id="RHEA:21968"/>
        <dbReference type="ChEBI" id="CHEBI:32364"/>
        <dbReference type="ChEBI" id="CHEBI:43474"/>
        <dbReference type="ChEBI" id="CHEBI:58394"/>
        <dbReference type="EC" id="4.2.3.4"/>
    </reaction>
</comment>
<feature type="binding site" evidence="18">
    <location>
        <position position="150"/>
    </location>
    <ligand>
        <name>NAD(+)</name>
        <dbReference type="ChEBI" id="CHEBI:57540"/>
    </ligand>
</feature>
<evidence type="ECO:0000259" key="19">
    <source>
        <dbReference type="Pfam" id="PF01761"/>
    </source>
</evidence>
<evidence type="ECO:0000256" key="9">
    <source>
        <dbReference type="ARBA" id="ARBA00022490"/>
    </source>
</evidence>
<evidence type="ECO:0000256" key="15">
    <source>
        <dbReference type="ARBA" id="ARBA00023141"/>
    </source>
</evidence>
<dbReference type="HAMAP" id="MF_00110">
    <property type="entry name" value="DHQ_synthase"/>
    <property type="match status" value="1"/>
</dbReference>
<evidence type="ECO:0000256" key="16">
    <source>
        <dbReference type="ARBA" id="ARBA00023239"/>
    </source>
</evidence>
<evidence type="ECO:0000256" key="7">
    <source>
        <dbReference type="ARBA" id="ARBA00013031"/>
    </source>
</evidence>
<feature type="domain" description="3-dehydroquinate synthase C-terminal" evidence="20">
    <location>
        <begin position="180"/>
        <end position="324"/>
    </location>
</feature>
<evidence type="ECO:0000256" key="4">
    <source>
        <dbReference type="ARBA" id="ARBA00004496"/>
    </source>
</evidence>
<keyword evidence="17 18" id="KW-0170">Cobalt</keyword>
<evidence type="ECO:0000256" key="8">
    <source>
        <dbReference type="ARBA" id="ARBA00017684"/>
    </source>
</evidence>
<evidence type="ECO:0000256" key="12">
    <source>
        <dbReference type="ARBA" id="ARBA00022741"/>
    </source>
</evidence>
<evidence type="ECO:0000256" key="13">
    <source>
        <dbReference type="ARBA" id="ARBA00022833"/>
    </source>
</evidence>
<comment type="subcellular location">
    <subcellularLocation>
        <location evidence="4 18">Cytoplasm</location>
    </subcellularLocation>
</comment>
<dbReference type="Gene3D" id="1.20.1090.10">
    <property type="entry name" value="Dehydroquinate synthase-like - alpha domain"/>
    <property type="match status" value="1"/>
</dbReference>
<evidence type="ECO:0000256" key="5">
    <source>
        <dbReference type="ARBA" id="ARBA00004661"/>
    </source>
</evidence>
<feature type="binding site" evidence="18">
    <location>
        <position position="141"/>
    </location>
    <ligand>
        <name>NAD(+)</name>
        <dbReference type="ChEBI" id="CHEBI:57540"/>
    </ligand>
</feature>
<dbReference type="Pfam" id="PF01761">
    <property type="entry name" value="DHQ_synthase"/>
    <property type="match status" value="1"/>
</dbReference>
<comment type="caution">
    <text evidence="21">The sequence shown here is derived from an EMBL/GenBank/DDBJ whole genome shotgun (WGS) entry which is preliminary data.</text>
</comment>
<evidence type="ECO:0000313" key="21">
    <source>
        <dbReference type="EMBL" id="MDR5894932.1"/>
    </source>
</evidence>
<dbReference type="InterPro" id="IPR056179">
    <property type="entry name" value="DHQS_C"/>
</dbReference>
<dbReference type="Proteomes" id="UP001269375">
    <property type="component" value="Unassembled WGS sequence"/>
</dbReference>
<keyword evidence="22" id="KW-1185">Reference proteome</keyword>
<dbReference type="InterPro" id="IPR016037">
    <property type="entry name" value="DHQ_synth_AroB"/>
</dbReference>
<evidence type="ECO:0000256" key="2">
    <source>
        <dbReference type="ARBA" id="ARBA00001911"/>
    </source>
</evidence>
<name>A0ABU1GTM9_9GAMM</name>
<accession>A0ABU1GTM9</accession>
<dbReference type="EMBL" id="JARWAO010000001">
    <property type="protein sequence ID" value="MDR5894932.1"/>
    <property type="molecule type" value="Genomic_DNA"/>
</dbReference>
<dbReference type="InterPro" id="IPR030960">
    <property type="entry name" value="DHQS/DOIS_N"/>
</dbReference>
<feature type="binding site" evidence="18">
    <location>
        <begin position="70"/>
        <end position="75"/>
    </location>
    <ligand>
        <name>NAD(+)</name>
        <dbReference type="ChEBI" id="CHEBI:57540"/>
    </ligand>
</feature>
<evidence type="ECO:0000259" key="20">
    <source>
        <dbReference type="Pfam" id="PF24621"/>
    </source>
</evidence>
<feature type="binding site" evidence="18">
    <location>
        <begin position="104"/>
        <end position="108"/>
    </location>
    <ligand>
        <name>NAD(+)</name>
        <dbReference type="ChEBI" id="CHEBI:57540"/>
    </ligand>
</feature>
<evidence type="ECO:0000256" key="10">
    <source>
        <dbReference type="ARBA" id="ARBA00022605"/>
    </source>
</evidence>
<sequence length="361" mass="39676">MQTLTVDLDTRSYPIHVGPNLLERQELLAPYIGGRQVMIVTNETVAPLYLDKVKAMLPDHMVVSEVILPDGEQHKSLDSASLIWDALLEQGFNRRCTLIALGGGVIGDVTGFAAATYQRGVEFIQIPTTLLSQVDSSVGGKTGINHPRGKNMIGAFWQPRVVLADTATLETLPDREFSAGLAEVIKYGLIYDATFLEYLEARMDDIRAYDASVLTEVIVQSCQIKADVVHEDETEQGVRAILNLGHTFGHAIENALGYGAWLHGEAVSVGMLMAATLSRSLEWLDDDDVSRVKRLLESAGLPVEAPASVDTTRFIELMRLDKKNISDRLRLVLLPALGEARVTEEAPESMIEATIDHFPKR</sequence>
<dbReference type="NCBIfam" id="TIGR01357">
    <property type="entry name" value="aroB"/>
    <property type="match status" value="1"/>
</dbReference>
<evidence type="ECO:0000256" key="18">
    <source>
        <dbReference type="HAMAP-Rule" id="MF_00110"/>
    </source>
</evidence>
<dbReference type="GO" id="GO:0003856">
    <property type="term" value="F:3-dehydroquinate synthase activity"/>
    <property type="evidence" value="ECO:0007669"/>
    <property type="project" value="UniProtKB-EC"/>
</dbReference>
<keyword evidence="14 18" id="KW-0520">NAD</keyword>
<proteinExistence type="inferred from homology"/>
<dbReference type="EC" id="4.2.3.4" evidence="7 18"/>
<dbReference type="Pfam" id="PF24621">
    <property type="entry name" value="DHQS_C"/>
    <property type="match status" value="1"/>
</dbReference>
<evidence type="ECO:0000313" key="22">
    <source>
        <dbReference type="Proteomes" id="UP001269375"/>
    </source>
</evidence>
<keyword evidence="13 18" id="KW-0862">Zinc</keyword>
<feature type="binding site" evidence="18">
    <location>
        <begin position="128"/>
        <end position="129"/>
    </location>
    <ligand>
        <name>NAD(+)</name>
        <dbReference type="ChEBI" id="CHEBI:57540"/>
    </ligand>
</feature>
<keyword evidence="12 18" id="KW-0547">Nucleotide-binding</keyword>
<evidence type="ECO:0000256" key="6">
    <source>
        <dbReference type="ARBA" id="ARBA00005412"/>
    </source>
</evidence>
<evidence type="ECO:0000256" key="1">
    <source>
        <dbReference type="ARBA" id="ARBA00001393"/>
    </source>
</evidence>
<feature type="binding site" evidence="18">
    <location>
        <position position="263"/>
    </location>
    <ligand>
        <name>Zn(2+)</name>
        <dbReference type="ChEBI" id="CHEBI:29105"/>
    </ligand>
</feature>
<keyword evidence="16 18" id="KW-0456">Lyase</keyword>
<feature type="binding site" evidence="18">
    <location>
        <position position="183"/>
    </location>
    <ligand>
        <name>Zn(2+)</name>
        <dbReference type="ChEBI" id="CHEBI:29105"/>
    </ligand>
</feature>
<dbReference type="PANTHER" id="PTHR43622">
    <property type="entry name" value="3-DEHYDROQUINATE SYNTHASE"/>
    <property type="match status" value="1"/>
</dbReference>
<comment type="cofactor">
    <cofactor evidence="2 18">
        <name>NAD(+)</name>
        <dbReference type="ChEBI" id="CHEBI:57540"/>
    </cofactor>
</comment>
<dbReference type="InterPro" id="IPR030963">
    <property type="entry name" value="DHQ_synth_fam"/>
</dbReference>
<dbReference type="RefSeq" id="WP_251592627.1">
    <property type="nucleotide sequence ID" value="NZ_JAMLJI010000002.1"/>
</dbReference>
<dbReference type="Gene3D" id="3.40.50.1970">
    <property type="match status" value="1"/>
</dbReference>
<dbReference type="InterPro" id="IPR050071">
    <property type="entry name" value="Dehydroquinate_synthase"/>
</dbReference>